<gene>
    <name evidence="4" type="ORF">K504DRAFT_400479</name>
</gene>
<dbReference type="InterPro" id="IPR036378">
    <property type="entry name" value="FAS1_dom_sf"/>
</dbReference>
<dbReference type="SUPFAM" id="SSF82153">
    <property type="entry name" value="FAS1 domain"/>
    <property type="match status" value="2"/>
</dbReference>
<accession>A0A6G1KI66</accession>
<dbReference type="InterPro" id="IPR050904">
    <property type="entry name" value="Adhesion/Biosynth-related"/>
</dbReference>
<dbReference type="InterPro" id="IPR000782">
    <property type="entry name" value="FAS1_domain"/>
</dbReference>
<dbReference type="EMBL" id="MU005766">
    <property type="protein sequence ID" value="KAF2712057.1"/>
    <property type="molecule type" value="Genomic_DNA"/>
</dbReference>
<feature type="signal peptide" evidence="2">
    <location>
        <begin position="1"/>
        <end position="17"/>
    </location>
</feature>
<evidence type="ECO:0000256" key="2">
    <source>
        <dbReference type="SAM" id="SignalP"/>
    </source>
</evidence>
<feature type="compositionally biased region" description="Polar residues" evidence="1">
    <location>
        <begin position="316"/>
        <end position="329"/>
    </location>
</feature>
<evidence type="ECO:0000256" key="1">
    <source>
        <dbReference type="SAM" id="MobiDB-lite"/>
    </source>
</evidence>
<dbReference type="OrthoDB" id="286301at2759"/>
<proteinExistence type="predicted"/>
<evidence type="ECO:0000259" key="3">
    <source>
        <dbReference type="PROSITE" id="PS50213"/>
    </source>
</evidence>
<name>A0A6G1KI66_9PLEO</name>
<protein>
    <submittedName>
        <fullName evidence="4">FAS1 domain-containing protein</fullName>
    </submittedName>
</protein>
<dbReference type="FunFam" id="2.30.180.10:FF:000032">
    <property type="entry name" value="Fasciclin domain-containing protein, putative"/>
    <property type="match status" value="1"/>
</dbReference>
<dbReference type="Proteomes" id="UP000799428">
    <property type="component" value="Unassembled WGS sequence"/>
</dbReference>
<feature type="chain" id="PRO_5026318842" evidence="2">
    <location>
        <begin position="18"/>
        <end position="383"/>
    </location>
</feature>
<dbReference type="AlphaFoldDB" id="A0A6G1KI66"/>
<sequence>MQFKILSLLGLAAHAAAQTSNNTLNSTLSSRPELSNLTSLLNTNSALVAALENASNVTILAPSNEAFAALDMSSLTDSSLVDALLQYHVLNGTYTAAQITDMSTFVPTLLNNKSYSNITGGQVVECIKVGDETVFYSGLLQNSTVTTADVNFTGGVMHIVDRVLTLPVDVLDTASAAGLSSFHGAVNATDLSNVANYTPDLTIFAPNNEAFRSVYDALQNLSSNDLTNIISYHVVNGSSPHYSSTLQSGTMLQTILGQNLAITIENGTVFVNAARVITPNVLVANGVVHIIDNVLNPSNTEVANSTQASGAPAYTATASASEDPFTSGQSAPSTTIGSIPTSGSAGPTSSSRSTAGAHMPMKTGTISYGALLGAGAAVLGGLI</sequence>
<dbReference type="GO" id="GO:0016236">
    <property type="term" value="P:macroautophagy"/>
    <property type="evidence" value="ECO:0007669"/>
    <property type="project" value="TreeGrafter"/>
</dbReference>
<feature type="compositionally biased region" description="Low complexity" evidence="1">
    <location>
        <begin position="330"/>
        <end position="357"/>
    </location>
</feature>
<evidence type="ECO:0000313" key="5">
    <source>
        <dbReference type="Proteomes" id="UP000799428"/>
    </source>
</evidence>
<feature type="domain" description="FAS1" evidence="3">
    <location>
        <begin position="166"/>
        <end position="295"/>
    </location>
</feature>
<feature type="region of interest" description="Disordered" evidence="1">
    <location>
        <begin position="313"/>
        <end position="358"/>
    </location>
</feature>
<keyword evidence="2" id="KW-0732">Signal</keyword>
<feature type="domain" description="FAS1" evidence="3">
    <location>
        <begin position="21"/>
        <end position="164"/>
    </location>
</feature>
<dbReference type="SMART" id="SM00554">
    <property type="entry name" value="FAS1"/>
    <property type="match status" value="2"/>
</dbReference>
<dbReference type="PANTHER" id="PTHR10900">
    <property type="entry name" value="PERIOSTIN-RELATED"/>
    <property type="match status" value="1"/>
</dbReference>
<keyword evidence="5" id="KW-1185">Reference proteome</keyword>
<reference evidence="4" key="1">
    <citation type="journal article" date="2020" name="Stud. Mycol.">
        <title>101 Dothideomycetes genomes: a test case for predicting lifestyles and emergence of pathogens.</title>
        <authorList>
            <person name="Haridas S."/>
            <person name="Albert R."/>
            <person name="Binder M."/>
            <person name="Bloem J."/>
            <person name="Labutti K."/>
            <person name="Salamov A."/>
            <person name="Andreopoulos B."/>
            <person name="Baker S."/>
            <person name="Barry K."/>
            <person name="Bills G."/>
            <person name="Bluhm B."/>
            <person name="Cannon C."/>
            <person name="Castanera R."/>
            <person name="Culley D."/>
            <person name="Daum C."/>
            <person name="Ezra D."/>
            <person name="Gonzalez J."/>
            <person name="Henrissat B."/>
            <person name="Kuo A."/>
            <person name="Liang C."/>
            <person name="Lipzen A."/>
            <person name="Lutzoni F."/>
            <person name="Magnuson J."/>
            <person name="Mondo S."/>
            <person name="Nolan M."/>
            <person name="Ohm R."/>
            <person name="Pangilinan J."/>
            <person name="Park H.-J."/>
            <person name="Ramirez L."/>
            <person name="Alfaro M."/>
            <person name="Sun H."/>
            <person name="Tritt A."/>
            <person name="Yoshinaga Y."/>
            <person name="Zwiers L.-H."/>
            <person name="Turgeon B."/>
            <person name="Goodwin S."/>
            <person name="Spatafora J."/>
            <person name="Crous P."/>
            <person name="Grigoriev I."/>
        </authorList>
    </citation>
    <scope>NUCLEOTIDE SEQUENCE</scope>
    <source>
        <strain evidence="4">CBS 279.74</strain>
    </source>
</reference>
<dbReference type="Pfam" id="PF02469">
    <property type="entry name" value="Fasciclin"/>
    <property type="match status" value="2"/>
</dbReference>
<dbReference type="GO" id="GO:0000329">
    <property type="term" value="C:fungal-type vacuole membrane"/>
    <property type="evidence" value="ECO:0007669"/>
    <property type="project" value="TreeGrafter"/>
</dbReference>
<organism evidence="4 5">
    <name type="scientific">Pleomassaria siparia CBS 279.74</name>
    <dbReference type="NCBI Taxonomy" id="1314801"/>
    <lineage>
        <taxon>Eukaryota</taxon>
        <taxon>Fungi</taxon>
        <taxon>Dikarya</taxon>
        <taxon>Ascomycota</taxon>
        <taxon>Pezizomycotina</taxon>
        <taxon>Dothideomycetes</taxon>
        <taxon>Pleosporomycetidae</taxon>
        <taxon>Pleosporales</taxon>
        <taxon>Pleomassariaceae</taxon>
        <taxon>Pleomassaria</taxon>
    </lineage>
</organism>
<dbReference type="PROSITE" id="PS50213">
    <property type="entry name" value="FAS1"/>
    <property type="match status" value="2"/>
</dbReference>
<dbReference type="PANTHER" id="PTHR10900:SF77">
    <property type="entry name" value="FI19380P1"/>
    <property type="match status" value="1"/>
</dbReference>
<evidence type="ECO:0000313" key="4">
    <source>
        <dbReference type="EMBL" id="KAF2712057.1"/>
    </source>
</evidence>
<dbReference type="Gene3D" id="2.30.180.10">
    <property type="entry name" value="FAS1 domain"/>
    <property type="match status" value="2"/>
</dbReference>